<name>A0ABR2MC38_9ASPA</name>
<proteinExistence type="predicted"/>
<evidence type="ECO:0000313" key="3">
    <source>
        <dbReference type="Proteomes" id="UP001412067"/>
    </source>
</evidence>
<evidence type="ECO:0000256" key="1">
    <source>
        <dbReference type="SAM" id="MobiDB-lite"/>
    </source>
</evidence>
<dbReference type="Proteomes" id="UP001412067">
    <property type="component" value="Unassembled WGS sequence"/>
</dbReference>
<organism evidence="2 3">
    <name type="scientific">Platanthera guangdongensis</name>
    <dbReference type="NCBI Taxonomy" id="2320717"/>
    <lineage>
        <taxon>Eukaryota</taxon>
        <taxon>Viridiplantae</taxon>
        <taxon>Streptophyta</taxon>
        <taxon>Embryophyta</taxon>
        <taxon>Tracheophyta</taxon>
        <taxon>Spermatophyta</taxon>
        <taxon>Magnoliopsida</taxon>
        <taxon>Liliopsida</taxon>
        <taxon>Asparagales</taxon>
        <taxon>Orchidaceae</taxon>
        <taxon>Orchidoideae</taxon>
        <taxon>Orchideae</taxon>
        <taxon>Orchidinae</taxon>
        <taxon>Platanthera</taxon>
    </lineage>
</organism>
<gene>
    <name evidence="2" type="ORF">KSP40_PGU012178</name>
</gene>
<protein>
    <submittedName>
        <fullName evidence="2">Uncharacterized protein</fullName>
    </submittedName>
</protein>
<feature type="region of interest" description="Disordered" evidence="1">
    <location>
        <begin position="78"/>
        <end position="101"/>
    </location>
</feature>
<accession>A0ABR2MC38</accession>
<evidence type="ECO:0000313" key="2">
    <source>
        <dbReference type="EMBL" id="KAK8961159.1"/>
    </source>
</evidence>
<reference evidence="2 3" key="1">
    <citation type="journal article" date="2022" name="Nat. Plants">
        <title>Genomes of leafy and leafless Platanthera orchids illuminate the evolution of mycoheterotrophy.</title>
        <authorList>
            <person name="Li M.H."/>
            <person name="Liu K.W."/>
            <person name="Li Z."/>
            <person name="Lu H.C."/>
            <person name="Ye Q.L."/>
            <person name="Zhang D."/>
            <person name="Wang J.Y."/>
            <person name="Li Y.F."/>
            <person name="Zhong Z.M."/>
            <person name="Liu X."/>
            <person name="Yu X."/>
            <person name="Liu D.K."/>
            <person name="Tu X.D."/>
            <person name="Liu B."/>
            <person name="Hao Y."/>
            <person name="Liao X.Y."/>
            <person name="Jiang Y.T."/>
            <person name="Sun W.H."/>
            <person name="Chen J."/>
            <person name="Chen Y.Q."/>
            <person name="Ai Y."/>
            <person name="Zhai J.W."/>
            <person name="Wu S.S."/>
            <person name="Zhou Z."/>
            <person name="Hsiao Y.Y."/>
            <person name="Wu W.L."/>
            <person name="Chen Y.Y."/>
            <person name="Lin Y.F."/>
            <person name="Hsu J.L."/>
            <person name="Li C.Y."/>
            <person name="Wang Z.W."/>
            <person name="Zhao X."/>
            <person name="Zhong W.Y."/>
            <person name="Ma X.K."/>
            <person name="Ma L."/>
            <person name="Huang J."/>
            <person name="Chen G.Z."/>
            <person name="Huang M.Z."/>
            <person name="Huang L."/>
            <person name="Peng D.H."/>
            <person name="Luo Y.B."/>
            <person name="Zou S.Q."/>
            <person name="Chen S.P."/>
            <person name="Lan S."/>
            <person name="Tsai W.C."/>
            <person name="Van de Peer Y."/>
            <person name="Liu Z.J."/>
        </authorList>
    </citation>
    <scope>NUCLEOTIDE SEQUENCE [LARGE SCALE GENOMIC DNA]</scope>
    <source>
        <strain evidence="2">Lor288</strain>
    </source>
</reference>
<dbReference type="EMBL" id="JBBWWR010000010">
    <property type="protein sequence ID" value="KAK8961159.1"/>
    <property type="molecule type" value="Genomic_DNA"/>
</dbReference>
<sequence length="196" mass="22085">MAIIRELQFFSEGIIDVVFPFHLSPLWFSLQLTSNNQTKFGFSCVDLGRPEWAFLSGLSVQCPSVLLLHTALLASASASPTSTDNPLQSTPGTNQSRYCSPHALPTGSPPSPIWETILRLISQYSAFPMRSIYLIHIVFDICRRVPFIQNRELSSARSQTDFGFQIVFASNLLAKLHEINNFYSQKIELHFYLSII</sequence>
<comment type="caution">
    <text evidence="2">The sequence shown here is derived from an EMBL/GenBank/DDBJ whole genome shotgun (WGS) entry which is preliminary data.</text>
</comment>
<feature type="compositionally biased region" description="Polar residues" evidence="1">
    <location>
        <begin position="84"/>
        <end position="98"/>
    </location>
</feature>
<keyword evidence="3" id="KW-1185">Reference proteome</keyword>